<dbReference type="InterPro" id="IPR000917">
    <property type="entry name" value="Sulfatase_N"/>
</dbReference>
<feature type="transmembrane region" description="Helical" evidence="6">
    <location>
        <begin position="246"/>
        <end position="265"/>
    </location>
</feature>
<comment type="cofactor">
    <cofactor evidence="1">
        <name>Ca(2+)</name>
        <dbReference type="ChEBI" id="CHEBI:29108"/>
    </cofactor>
</comment>
<dbReference type="Gene3D" id="1.10.287.550">
    <property type="entry name" value="Helix hairpin bin"/>
    <property type="match status" value="1"/>
</dbReference>
<keyword evidence="6" id="KW-0812">Transmembrane</keyword>
<comment type="caution">
    <text evidence="8">The sequence shown here is derived from an EMBL/GenBank/DDBJ whole genome shotgun (WGS) entry which is preliminary data.</text>
</comment>
<evidence type="ECO:0000256" key="2">
    <source>
        <dbReference type="ARBA" id="ARBA00008779"/>
    </source>
</evidence>
<dbReference type="GO" id="GO:0046872">
    <property type="term" value="F:metal ion binding"/>
    <property type="evidence" value="ECO:0007669"/>
    <property type="project" value="UniProtKB-KW"/>
</dbReference>
<dbReference type="AlphaFoldDB" id="A0A210PQ96"/>
<feature type="domain" description="Sulfatase N-terminal" evidence="7">
    <location>
        <begin position="57"/>
        <end position="443"/>
    </location>
</feature>
<dbReference type="Proteomes" id="UP000242188">
    <property type="component" value="Unassembled WGS sequence"/>
</dbReference>
<evidence type="ECO:0000313" key="8">
    <source>
        <dbReference type="EMBL" id="OWF38648.1"/>
    </source>
</evidence>
<keyword evidence="4" id="KW-0378">Hydrolase</keyword>
<dbReference type="OrthoDB" id="103349at2759"/>
<comment type="similarity">
    <text evidence="2">Belongs to the sulfatase family.</text>
</comment>
<organism evidence="8 9">
    <name type="scientific">Mizuhopecten yessoensis</name>
    <name type="common">Japanese scallop</name>
    <name type="synonym">Patinopecten yessoensis</name>
    <dbReference type="NCBI Taxonomy" id="6573"/>
    <lineage>
        <taxon>Eukaryota</taxon>
        <taxon>Metazoa</taxon>
        <taxon>Spiralia</taxon>
        <taxon>Lophotrochozoa</taxon>
        <taxon>Mollusca</taxon>
        <taxon>Bivalvia</taxon>
        <taxon>Autobranchia</taxon>
        <taxon>Pteriomorphia</taxon>
        <taxon>Pectinida</taxon>
        <taxon>Pectinoidea</taxon>
        <taxon>Pectinidae</taxon>
        <taxon>Mizuhopecten</taxon>
    </lineage>
</organism>
<dbReference type="InterPro" id="IPR050738">
    <property type="entry name" value="Sulfatase"/>
</dbReference>
<feature type="transmembrane region" description="Helical" evidence="6">
    <location>
        <begin position="215"/>
        <end position="234"/>
    </location>
</feature>
<evidence type="ECO:0000256" key="1">
    <source>
        <dbReference type="ARBA" id="ARBA00001913"/>
    </source>
</evidence>
<dbReference type="GO" id="GO:0004065">
    <property type="term" value="F:arylsulfatase activity"/>
    <property type="evidence" value="ECO:0007669"/>
    <property type="project" value="TreeGrafter"/>
</dbReference>
<dbReference type="InterPro" id="IPR017850">
    <property type="entry name" value="Alkaline_phosphatase_core_sf"/>
</dbReference>
<name>A0A210PQ96_MIZYE</name>
<proteinExistence type="inferred from homology"/>
<reference evidence="8 9" key="1">
    <citation type="journal article" date="2017" name="Nat. Ecol. Evol.">
        <title>Scallop genome provides insights into evolution of bilaterian karyotype and development.</title>
        <authorList>
            <person name="Wang S."/>
            <person name="Zhang J."/>
            <person name="Jiao W."/>
            <person name="Li J."/>
            <person name="Xun X."/>
            <person name="Sun Y."/>
            <person name="Guo X."/>
            <person name="Huan P."/>
            <person name="Dong B."/>
            <person name="Zhang L."/>
            <person name="Hu X."/>
            <person name="Sun X."/>
            <person name="Wang J."/>
            <person name="Zhao C."/>
            <person name="Wang Y."/>
            <person name="Wang D."/>
            <person name="Huang X."/>
            <person name="Wang R."/>
            <person name="Lv J."/>
            <person name="Li Y."/>
            <person name="Zhang Z."/>
            <person name="Liu B."/>
            <person name="Lu W."/>
            <person name="Hui Y."/>
            <person name="Liang J."/>
            <person name="Zhou Z."/>
            <person name="Hou R."/>
            <person name="Li X."/>
            <person name="Liu Y."/>
            <person name="Li H."/>
            <person name="Ning X."/>
            <person name="Lin Y."/>
            <person name="Zhao L."/>
            <person name="Xing Q."/>
            <person name="Dou J."/>
            <person name="Li Y."/>
            <person name="Mao J."/>
            <person name="Guo H."/>
            <person name="Dou H."/>
            <person name="Li T."/>
            <person name="Mu C."/>
            <person name="Jiang W."/>
            <person name="Fu Q."/>
            <person name="Fu X."/>
            <person name="Miao Y."/>
            <person name="Liu J."/>
            <person name="Yu Q."/>
            <person name="Li R."/>
            <person name="Liao H."/>
            <person name="Li X."/>
            <person name="Kong Y."/>
            <person name="Jiang Z."/>
            <person name="Chourrout D."/>
            <person name="Li R."/>
            <person name="Bao Z."/>
        </authorList>
    </citation>
    <scope>NUCLEOTIDE SEQUENCE [LARGE SCALE GENOMIC DNA]</scope>
    <source>
        <strain evidence="8 9">PY_sf001</strain>
    </source>
</reference>
<protein>
    <submittedName>
        <fullName evidence="8">Steryl-sulfatase</fullName>
    </submittedName>
</protein>
<dbReference type="Gene3D" id="3.40.720.10">
    <property type="entry name" value="Alkaline Phosphatase, subunit A"/>
    <property type="match status" value="1"/>
</dbReference>
<evidence type="ECO:0000259" key="7">
    <source>
        <dbReference type="Pfam" id="PF00884"/>
    </source>
</evidence>
<keyword evidence="6" id="KW-1133">Transmembrane helix</keyword>
<dbReference type="PROSITE" id="PS00523">
    <property type="entry name" value="SULFATASE_1"/>
    <property type="match status" value="1"/>
</dbReference>
<dbReference type="InterPro" id="IPR024607">
    <property type="entry name" value="Sulfatase_CS"/>
</dbReference>
<dbReference type="PANTHER" id="PTHR42693:SF49">
    <property type="entry name" value="SULFATASE N-TERMINAL DOMAIN-CONTAINING PROTEIN"/>
    <property type="match status" value="1"/>
</dbReference>
<keyword evidence="6" id="KW-0472">Membrane</keyword>
<keyword evidence="3" id="KW-0479">Metal-binding</keyword>
<dbReference type="STRING" id="6573.A0A210PQ96"/>
<sequence>MDEWHVKNWDECQDLVRDGEQQKRTGIMGTATAHHIILLIGLVAGQKVSTSATNRPPNIIIMLADDLGYGDLSGFGNTTLSTPHIDQLMQEGVKLTHHLAAASVCTPSRAALLTGRYPVRSGMVPSGIIRVNIFVANRAGMLPNETTLAEVAKSVGYKTALVGKWHMGLSKDTYGDHLLHPMNQGFDQYYGHILTNMKDFSGDGERVLLSQRPRIYYQLGALVTLGLLLFVWLYRQAYIGKVSMVIGFLLVLTPVVYFVFIFNNLRMLNGIVMRNHDVVEQPIKLESLMKRYVQEGVEFLEAREKDREPFLLFLSWDHVHTAMRTSKEFKGRSKHGHYGDSVQELDWGTGEIMSTIKNMDIGKNTLVYFTSDNGAHLEESDIYGNSDGGSNGILKGGKAHGAVDGGIRVPTSVWYPGKLPANTTIDEPTMQMDMFTTITNLIGADVPRDRQIDGRDMYSLLAGKERVSPQEFFFHYCGGTVQAVRYRPRSGSVIWKLVYELPEYLPGTQKCTFTCRCRDAIKLERPYLYDITSDPGENRPIDITSDQKYKELAELMIKATEEHTSSIVPVDCRLSFFKMLWRPQMQPCCNFPYCSCVDSKYKDVE</sequence>
<gene>
    <name evidence="8" type="ORF">KP79_PYT09970</name>
</gene>
<evidence type="ECO:0000256" key="4">
    <source>
        <dbReference type="ARBA" id="ARBA00022801"/>
    </source>
</evidence>
<evidence type="ECO:0000313" key="9">
    <source>
        <dbReference type="Proteomes" id="UP000242188"/>
    </source>
</evidence>
<dbReference type="Pfam" id="PF14707">
    <property type="entry name" value="Sulfatase_C"/>
    <property type="match status" value="1"/>
</dbReference>
<dbReference type="PANTHER" id="PTHR42693">
    <property type="entry name" value="ARYLSULFATASE FAMILY MEMBER"/>
    <property type="match status" value="1"/>
</dbReference>
<evidence type="ECO:0000256" key="5">
    <source>
        <dbReference type="ARBA" id="ARBA00022837"/>
    </source>
</evidence>
<accession>A0A210PQ96</accession>
<dbReference type="PROSITE" id="PS00149">
    <property type="entry name" value="SULFATASE_2"/>
    <property type="match status" value="1"/>
</dbReference>
<dbReference type="Pfam" id="PF00884">
    <property type="entry name" value="Sulfatase"/>
    <property type="match status" value="1"/>
</dbReference>
<keyword evidence="5" id="KW-0106">Calcium</keyword>
<evidence type="ECO:0000256" key="6">
    <source>
        <dbReference type="SAM" id="Phobius"/>
    </source>
</evidence>
<dbReference type="SUPFAM" id="SSF53649">
    <property type="entry name" value="Alkaline phosphatase-like"/>
    <property type="match status" value="1"/>
</dbReference>
<evidence type="ECO:0000256" key="3">
    <source>
        <dbReference type="ARBA" id="ARBA00022723"/>
    </source>
</evidence>
<keyword evidence="9" id="KW-1185">Reference proteome</keyword>
<dbReference type="Gene3D" id="3.30.1120.10">
    <property type="match status" value="1"/>
</dbReference>
<dbReference type="EMBL" id="NEDP02005560">
    <property type="protein sequence ID" value="OWF38648.1"/>
    <property type="molecule type" value="Genomic_DNA"/>
</dbReference>